<dbReference type="HAMAP" id="MF_00171">
    <property type="entry name" value="TruA"/>
    <property type="match status" value="1"/>
</dbReference>
<dbReference type="FunFam" id="3.30.70.580:FF:000011">
    <property type="entry name" value="tRNA pseudouridine synthase"/>
    <property type="match status" value="1"/>
</dbReference>
<dbReference type="SMR" id="B4J2A2"/>
<dbReference type="InterPro" id="IPR020422">
    <property type="entry name" value="TYR_PHOSPHATASE_DUAL_dom"/>
</dbReference>
<dbReference type="PROSITE" id="PS00383">
    <property type="entry name" value="TYR_PHOSPHATASE_1"/>
    <property type="match status" value="1"/>
</dbReference>
<dbReference type="Proteomes" id="UP000001070">
    <property type="component" value="Unassembled WGS sequence"/>
</dbReference>
<evidence type="ECO:0000256" key="1">
    <source>
        <dbReference type="ARBA" id="ARBA00009375"/>
    </source>
</evidence>
<dbReference type="EMBL" id="CH916366">
    <property type="protein sequence ID" value="EDV95961.1"/>
    <property type="molecule type" value="Genomic_DNA"/>
</dbReference>
<dbReference type="InterPro" id="IPR020097">
    <property type="entry name" value="PsdUridine_synth_TruA_a/b_dom"/>
</dbReference>
<keyword evidence="3" id="KW-0378">Hydrolase</keyword>
<dbReference type="InterPro" id="IPR000387">
    <property type="entry name" value="Tyr_Pase_dom"/>
</dbReference>
<dbReference type="PhylomeDB" id="B4J2A2"/>
<dbReference type="GO" id="GO:0009982">
    <property type="term" value="F:pseudouridine synthase activity"/>
    <property type="evidence" value="ECO:0007669"/>
    <property type="project" value="InterPro"/>
</dbReference>
<dbReference type="GO" id="GO:0008033">
    <property type="term" value="P:tRNA processing"/>
    <property type="evidence" value="ECO:0007669"/>
    <property type="project" value="UniProtKB-KW"/>
</dbReference>
<sequence>MHRYLLNISYIGTNFRGIQKTINKLEEARLDTNSIQGCLELALRVFRPKNEIQTVLSSRTDAGVHALHSTVHVDLERSDGKPYDTSTLTGVLNRTLDKHKLPIRILSSQRVVDTFHCRYHATGRTYLYRVAVAKSVSEASKGSSLKNKGYESFVPVEEIDRCYFLHCDNFDVERLHGAARMFLGLHDFRTFMSVSRQKSPSRDHPMFTVRKIDEINIRPGQTLALGPNAKLATQTYDYWDIEIKAKSFLYKQVRRIVGTLLALANSRIDERCIYQMLTIPSKHNWDSLNIMILLYELQKRMANLRPTTTIVTTPTGARYMERRRSSSGEEKETNGSPVQLEARQYGFVVDTKPDTVPACILSEFLYLGSQDAVSAENVLKYKWTHILSVGIEMPSVELPPTVKCKHLPCLDLPETDLLHYVLPVAIDFIEEAHSVKGCVLVHCNAGVSRSASVVIGYLMQRRDMRFEEAYNLVKSWRPCIQPNAGFIQQLKKFHKK</sequence>
<accession>B4J2A2</accession>
<evidence type="ECO:0000259" key="10">
    <source>
        <dbReference type="PROSITE" id="PS50056"/>
    </source>
</evidence>
<dbReference type="InterPro" id="IPR016130">
    <property type="entry name" value="Tyr_Pase_AS"/>
</dbReference>
<evidence type="ECO:0000313" key="12">
    <source>
        <dbReference type="Proteomes" id="UP000001070"/>
    </source>
</evidence>
<evidence type="ECO:0000256" key="5">
    <source>
        <dbReference type="ARBA" id="ARBA00023235"/>
    </source>
</evidence>
<dbReference type="Gene3D" id="3.30.70.660">
    <property type="entry name" value="Pseudouridine synthase I, catalytic domain, C-terminal subdomain"/>
    <property type="match status" value="1"/>
</dbReference>
<dbReference type="FunCoup" id="B4J2A2">
    <property type="interactions" value="593"/>
</dbReference>
<evidence type="ECO:0000256" key="7">
    <source>
        <dbReference type="ARBA" id="ARBA00078635"/>
    </source>
</evidence>
<evidence type="ECO:0000313" key="11">
    <source>
        <dbReference type="EMBL" id="EDV95961.1"/>
    </source>
</evidence>
<evidence type="ECO:0000259" key="9">
    <source>
        <dbReference type="PROSITE" id="PS50054"/>
    </source>
</evidence>
<dbReference type="GO" id="GO:0005759">
    <property type="term" value="C:mitochondrial matrix"/>
    <property type="evidence" value="ECO:0007669"/>
    <property type="project" value="EnsemblMetazoa"/>
</dbReference>
<dbReference type="SMART" id="SM00195">
    <property type="entry name" value="DSPc"/>
    <property type="match status" value="1"/>
</dbReference>
<dbReference type="CDD" id="cd14498">
    <property type="entry name" value="DSP"/>
    <property type="match status" value="1"/>
</dbReference>
<dbReference type="PANTHER" id="PTHR46377">
    <property type="entry name" value="DUAL SPECIFICITY PROTEIN PHOSPHATASE 19"/>
    <property type="match status" value="1"/>
</dbReference>
<evidence type="ECO:0000256" key="4">
    <source>
        <dbReference type="ARBA" id="ARBA00022912"/>
    </source>
</evidence>
<dbReference type="SUPFAM" id="SSF55120">
    <property type="entry name" value="Pseudouridine synthase"/>
    <property type="match status" value="1"/>
</dbReference>
<dbReference type="InterPro" id="IPR029021">
    <property type="entry name" value="Prot-tyrosine_phosphatase-like"/>
</dbReference>
<organism evidence="12">
    <name type="scientific">Drosophila grimshawi</name>
    <name type="common">Hawaiian fruit fly</name>
    <name type="synonym">Idiomyia grimshawi</name>
    <dbReference type="NCBI Taxonomy" id="7222"/>
    <lineage>
        <taxon>Eukaryota</taxon>
        <taxon>Metazoa</taxon>
        <taxon>Ecdysozoa</taxon>
        <taxon>Arthropoda</taxon>
        <taxon>Hexapoda</taxon>
        <taxon>Insecta</taxon>
        <taxon>Pterygota</taxon>
        <taxon>Neoptera</taxon>
        <taxon>Endopterygota</taxon>
        <taxon>Diptera</taxon>
        <taxon>Brachycera</taxon>
        <taxon>Muscomorpha</taxon>
        <taxon>Ephydroidea</taxon>
        <taxon>Drosophilidae</taxon>
        <taxon>Drosophila</taxon>
        <taxon>Hawaiian Drosophila</taxon>
    </lineage>
</organism>
<dbReference type="AlphaFoldDB" id="B4J2A2"/>
<evidence type="ECO:0000256" key="6">
    <source>
        <dbReference type="ARBA" id="ARBA00072027"/>
    </source>
</evidence>
<keyword evidence="2" id="KW-0819">tRNA processing</keyword>
<dbReference type="PROSITE" id="PS50056">
    <property type="entry name" value="TYR_PHOSPHATASE_2"/>
    <property type="match status" value="1"/>
</dbReference>
<dbReference type="PANTHER" id="PTHR46377:SF1">
    <property type="entry name" value="DUAL SPECIFICITY PROTEIN PHOSPHATASE 19"/>
    <property type="match status" value="1"/>
</dbReference>
<keyword evidence="5" id="KW-0413">Isomerase</keyword>
<dbReference type="InterPro" id="IPR001406">
    <property type="entry name" value="PsdUridine_synth_TruA"/>
</dbReference>
<dbReference type="OMA" id="ETTVTYM"/>
<dbReference type="Pfam" id="PF00782">
    <property type="entry name" value="DSPc"/>
    <property type="match status" value="1"/>
</dbReference>
<dbReference type="InterPro" id="IPR020103">
    <property type="entry name" value="PsdUridine_synth_cat_dom_sf"/>
</dbReference>
<dbReference type="GO" id="GO:0001522">
    <property type="term" value="P:pseudouridine synthesis"/>
    <property type="evidence" value="ECO:0007669"/>
    <property type="project" value="InterPro"/>
</dbReference>
<dbReference type="OrthoDB" id="10252009at2759"/>
<dbReference type="eggNOG" id="KOG4393">
    <property type="taxonomic scope" value="Eukaryota"/>
</dbReference>
<keyword evidence="4" id="KW-0904">Protein phosphatase</keyword>
<keyword evidence="12" id="KW-1185">Reference proteome</keyword>
<name>B4J2A2_DROGR</name>
<dbReference type="InterPro" id="IPR000340">
    <property type="entry name" value="Dual-sp_phosphatase_cat-dom"/>
</dbReference>
<dbReference type="Pfam" id="PF01416">
    <property type="entry name" value="PseudoU_synth_1"/>
    <property type="match status" value="1"/>
</dbReference>
<dbReference type="HOGENOM" id="CLU_564143_0_0_1"/>
<dbReference type="Gene3D" id="3.30.70.580">
    <property type="entry name" value="Pseudouridine synthase I, catalytic domain, N-terminal subdomain"/>
    <property type="match status" value="1"/>
</dbReference>
<gene>
    <name evidence="11" type="primary">Dgri\GH25313</name>
    <name evidence="11" type="ORF">Dgri_GH25313</name>
</gene>
<dbReference type="GO" id="GO:0008579">
    <property type="term" value="F:JUN kinase phosphatase activity"/>
    <property type="evidence" value="ECO:0007669"/>
    <property type="project" value="TreeGrafter"/>
</dbReference>
<dbReference type="InterPro" id="IPR020095">
    <property type="entry name" value="PsdUridine_synth_TruA_C"/>
</dbReference>
<dbReference type="InterPro" id="IPR020094">
    <property type="entry name" value="TruA/RsuA/RluB/E/F_N"/>
</dbReference>
<dbReference type="PROSITE" id="PS50054">
    <property type="entry name" value="TYR_PHOSPHATASE_DUAL"/>
    <property type="match status" value="1"/>
</dbReference>
<proteinExistence type="inferred from homology"/>
<dbReference type="GO" id="GO:0003723">
    <property type="term" value="F:RNA binding"/>
    <property type="evidence" value="ECO:0007669"/>
    <property type="project" value="InterPro"/>
</dbReference>
<reference evidence="11 12" key="1">
    <citation type="journal article" date="2007" name="Nature">
        <title>Evolution of genes and genomes on the Drosophila phylogeny.</title>
        <authorList>
            <consortium name="Drosophila 12 Genomes Consortium"/>
            <person name="Clark A.G."/>
            <person name="Eisen M.B."/>
            <person name="Smith D.R."/>
            <person name="Bergman C.M."/>
            <person name="Oliver B."/>
            <person name="Markow T.A."/>
            <person name="Kaufman T.C."/>
            <person name="Kellis M."/>
            <person name="Gelbart W."/>
            <person name="Iyer V.N."/>
            <person name="Pollard D.A."/>
            <person name="Sackton T.B."/>
            <person name="Larracuente A.M."/>
            <person name="Singh N.D."/>
            <person name="Abad J.P."/>
            <person name="Abt D.N."/>
            <person name="Adryan B."/>
            <person name="Aguade M."/>
            <person name="Akashi H."/>
            <person name="Anderson W.W."/>
            <person name="Aquadro C.F."/>
            <person name="Ardell D.H."/>
            <person name="Arguello R."/>
            <person name="Artieri C.G."/>
            <person name="Barbash D.A."/>
            <person name="Barker D."/>
            <person name="Barsanti P."/>
            <person name="Batterham P."/>
            <person name="Batzoglou S."/>
            <person name="Begun D."/>
            <person name="Bhutkar A."/>
            <person name="Blanco E."/>
            <person name="Bosak S.A."/>
            <person name="Bradley R.K."/>
            <person name="Brand A.D."/>
            <person name="Brent M.R."/>
            <person name="Brooks A.N."/>
            <person name="Brown R.H."/>
            <person name="Butlin R.K."/>
            <person name="Caggese C."/>
            <person name="Calvi B.R."/>
            <person name="Bernardo de Carvalho A."/>
            <person name="Caspi A."/>
            <person name="Castrezana S."/>
            <person name="Celniker S.E."/>
            <person name="Chang J.L."/>
            <person name="Chapple C."/>
            <person name="Chatterji S."/>
            <person name="Chinwalla A."/>
            <person name="Civetta A."/>
            <person name="Clifton S.W."/>
            <person name="Comeron J.M."/>
            <person name="Costello J.C."/>
            <person name="Coyne J.A."/>
            <person name="Daub J."/>
            <person name="David R.G."/>
            <person name="Delcher A.L."/>
            <person name="Delehaunty K."/>
            <person name="Do C.B."/>
            <person name="Ebling H."/>
            <person name="Edwards K."/>
            <person name="Eickbush T."/>
            <person name="Evans J.D."/>
            <person name="Filipski A."/>
            <person name="Findeiss S."/>
            <person name="Freyhult E."/>
            <person name="Fulton L."/>
            <person name="Fulton R."/>
            <person name="Garcia A.C."/>
            <person name="Gardiner A."/>
            <person name="Garfield D.A."/>
            <person name="Garvin B.E."/>
            <person name="Gibson G."/>
            <person name="Gilbert D."/>
            <person name="Gnerre S."/>
            <person name="Godfrey J."/>
            <person name="Good R."/>
            <person name="Gotea V."/>
            <person name="Gravely B."/>
            <person name="Greenberg A.J."/>
            <person name="Griffiths-Jones S."/>
            <person name="Gross S."/>
            <person name="Guigo R."/>
            <person name="Gustafson E.A."/>
            <person name="Haerty W."/>
            <person name="Hahn M.W."/>
            <person name="Halligan D.L."/>
            <person name="Halpern A.L."/>
            <person name="Halter G.M."/>
            <person name="Han M.V."/>
            <person name="Heger A."/>
            <person name="Hillier L."/>
            <person name="Hinrichs A.S."/>
            <person name="Holmes I."/>
            <person name="Hoskins R.A."/>
            <person name="Hubisz M.J."/>
            <person name="Hultmark D."/>
            <person name="Huntley M.A."/>
            <person name="Jaffe D.B."/>
            <person name="Jagadeeshan S."/>
            <person name="Jeck W.R."/>
            <person name="Johnson J."/>
            <person name="Jones C.D."/>
            <person name="Jordan W.C."/>
            <person name="Karpen G.H."/>
            <person name="Kataoka E."/>
            <person name="Keightley P.D."/>
            <person name="Kheradpour P."/>
            <person name="Kirkness E.F."/>
            <person name="Koerich L.B."/>
            <person name="Kristiansen K."/>
            <person name="Kudrna D."/>
            <person name="Kulathinal R.J."/>
            <person name="Kumar S."/>
            <person name="Kwok R."/>
            <person name="Lander E."/>
            <person name="Langley C.H."/>
            <person name="Lapoint R."/>
            <person name="Lazzaro B.P."/>
            <person name="Lee S.J."/>
            <person name="Levesque L."/>
            <person name="Li R."/>
            <person name="Lin C.F."/>
            <person name="Lin M.F."/>
            <person name="Lindblad-Toh K."/>
            <person name="Llopart A."/>
            <person name="Long M."/>
            <person name="Low L."/>
            <person name="Lozovsky E."/>
            <person name="Lu J."/>
            <person name="Luo M."/>
            <person name="Machado C.A."/>
            <person name="Makalowski W."/>
            <person name="Marzo M."/>
            <person name="Matsuda M."/>
            <person name="Matzkin L."/>
            <person name="McAllister B."/>
            <person name="McBride C.S."/>
            <person name="McKernan B."/>
            <person name="McKernan K."/>
            <person name="Mendez-Lago M."/>
            <person name="Minx P."/>
            <person name="Mollenhauer M.U."/>
            <person name="Montooth K."/>
            <person name="Mount S.M."/>
            <person name="Mu X."/>
            <person name="Myers E."/>
            <person name="Negre B."/>
            <person name="Newfeld S."/>
            <person name="Nielsen R."/>
            <person name="Noor M.A."/>
            <person name="O'Grady P."/>
            <person name="Pachter L."/>
            <person name="Papaceit M."/>
            <person name="Parisi M.J."/>
            <person name="Parisi M."/>
            <person name="Parts L."/>
            <person name="Pedersen J.S."/>
            <person name="Pesole G."/>
            <person name="Phillippy A.M."/>
            <person name="Ponting C.P."/>
            <person name="Pop M."/>
            <person name="Porcelli D."/>
            <person name="Powell J.R."/>
            <person name="Prohaska S."/>
            <person name="Pruitt K."/>
            <person name="Puig M."/>
            <person name="Quesneville H."/>
            <person name="Ram K.R."/>
            <person name="Rand D."/>
            <person name="Rasmussen M.D."/>
            <person name="Reed L.K."/>
            <person name="Reenan R."/>
            <person name="Reily A."/>
            <person name="Remington K.A."/>
            <person name="Rieger T.T."/>
            <person name="Ritchie M.G."/>
            <person name="Robin C."/>
            <person name="Rogers Y.H."/>
            <person name="Rohde C."/>
            <person name="Rozas J."/>
            <person name="Rubenfield M.J."/>
            <person name="Ruiz A."/>
            <person name="Russo S."/>
            <person name="Salzberg S.L."/>
            <person name="Sanchez-Gracia A."/>
            <person name="Saranga D.J."/>
            <person name="Sato H."/>
            <person name="Schaeffer S.W."/>
            <person name="Schatz M.C."/>
            <person name="Schlenke T."/>
            <person name="Schwartz R."/>
            <person name="Segarra C."/>
            <person name="Singh R.S."/>
            <person name="Sirot L."/>
            <person name="Sirota M."/>
            <person name="Sisneros N.B."/>
            <person name="Smith C.D."/>
            <person name="Smith T.F."/>
            <person name="Spieth J."/>
            <person name="Stage D.E."/>
            <person name="Stark A."/>
            <person name="Stephan W."/>
            <person name="Strausberg R.L."/>
            <person name="Strempel S."/>
            <person name="Sturgill D."/>
            <person name="Sutton G."/>
            <person name="Sutton G.G."/>
            <person name="Tao W."/>
            <person name="Teichmann S."/>
            <person name="Tobari Y.N."/>
            <person name="Tomimura Y."/>
            <person name="Tsolas J.M."/>
            <person name="Valente V.L."/>
            <person name="Venter E."/>
            <person name="Venter J.C."/>
            <person name="Vicario S."/>
            <person name="Vieira F.G."/>
            <person name="Vilella A.J."/>
            <person name="Villasante A."/>
            <person name="Walenz B."/>
            <person name="Wang J."/>
            <person name="Wasserman M."/>
            <person name="Watts T."/>
            <person name="Wilson D."/>
            <person name="Wilson R.K."/>
            <person name="Wing R.A."/>
            <person name="Wolfner M.F."/>
            <person name="Wong A."/>
            <person name="Wong G.K."/>
            <person name="Wu C.I."/>
            <person name="Wu G."/>
            <person name="Yamamoto D."/>
            <person name="Yang H.P."/>
            <person name="Yang S.P."/>
            <person name="Yorke J.A."/>
            <person name="Yoshida K."/>
            <person name="Zdobnov E."/>
            <person name="Zhang P."/>
            <person name="Zhang Y."/>
            <person name="Zimin A.V."/>
            <person name="Baldwin J."/>
            <person name="Abdouelleil A."/>
            <person name="Abdulkadir J."/>
            <person name="Abebe A."/>
            <person name="Abera B."/>
            <person name="Abreu J."/>
            <person name="Acer S.C."/>
            <person name="Aftuck L."/>
            <person name="Alexander A."/>
            <person name="An P."/>
            <person name="Anderson E."/>
            <person name="Anderson S."/>
            <person name="Arachi H."/>
            <person name="Azer M."/>
            <person name="Bachantsang P."/>
            <person name="Barry A."/>
            <person name="Bayul T."/>
            <person name="Berlin A."/>
            <person name="Bessette D."/>
            <person name="Bloom T."/>
            <person name="Blye J."/>
            <person name="Boguslavskiy L."/>
            <person name="Bonnet C."/>
            <person name="Boukhgalter B."/>
            <person name="Bourzgui I."/>
            <person name="Brown A."/>
            <person name="Cahill P."/>
            <person name="Channer S."/>
            <person name="Cheshatsang Y."/>
            <person name="Chuda L."/>
            <person name="Citroen M."/>
            <person name="Collymore A."/>
            <person name="Cooke P."/>
            <person name="Costello M."/>
            <person name="D'Aco K."/>
            <person name="Daza R."/>
            <person name="De Haan G."/>
            <person name="DeGray S."/>
            <person name="DeMaso C."/>
            <person name="Dhargay N."/>
            <person name="Dooley K."/>
            <person name="Dooley E."/>
            <person name="Doricent M."/>
            <person name="Dorje P."/>
            <person name="Dorjee K."/>
            <person name="Dupes A."/>
            <person name="Elong R."/>
            <person name="Falk J."/>
            <person name="Farina A."/>
            <person name="Faro S."/>
            <person name="Ferguson D."/>
            <person name="Fisher S."/>
            <person name="Foley C.D."/>
            <person name="Franke A."/>
            <person name="Friedrich D."/>
            <person name="Gadbois L."/>
            <person name="Gearin G."/>
            <person name="Gearin C.R."/>
            <person name="Giannoukos G."/>
            <person name="Goode T."/>
            <person name="Graham J."/>
            <person name="Grandbois E."/>
            <person name="Grewal S."/>
            <person name="Gyaltsen K."/>
            <person name="Hafez N."/>
            <person name="Hagos B."/>
            <person name="Hall J."/>
            <person name="Henson C."/>
            <person name="Hollinger A."/>
            <person name="Honan T."/>
            <person name="Huard M.D."/>
            <person name="Hughes L."/>
            <person name="Hurhula B."/>
            <person name="Husby M.E."/>
            <person name="Kamat A."/>
            <person name="Kanga B."/>
            <person name="Kashin S."/>
            <person name="Khazanovich D."/>
            <person name="Kisner P."/>
            <person name="Lance K."/>
            <person name="Lara M."/>
            <person name="Lee W."/>
            <person name="Lennon N."/>
            <person name="Letendre F."/>
            <person name="LeVine R."/>
            <person name="Lipovsky A."/>
            <person name="Liu X."/>
            <person name="Liu J."/>
            <person name="Liu S."/>
            <person name="Lokyitsang T."/>
            <person name="Lokyitsang Y."/>
            <person name="Lubonja R."/>
            <person name="Lui A."/>
            <person name="MacDonald P."/>
            <person name="Magnisalis V."/>
            <person name="Maru K."/>
            <person name="Matthews C."/>
            <person name="McCusker W."/>
            <person name="McDonough S."/>
            <person name="Mehta T."/>
            <person name="Meldrim J."/>
            <person name="Meneus L."/>
            <person name="Mihai O."/>
            <person name="Mihalev A."/>
            <person name="Mihova T."/>
            <person name="Mittelman R."/>
            <person name="Mlenga V."/>
            <person name="Montmayeur A."/>
            <person name="Mulrain L."/>
            <person name="Navidi A."/>
            <person name="Naylor J."/>
            <person name="Negash T."/>
            <person name="Nguyen T."/>
            <person name="Nguyen N."/>
            <person name="Nicol R."/>
            <person name="Norbu C."/>
            <person name="Norbu N."/>
            <person name="Novod N."/>
            <person name="O'Neill B."/>
            <person name="Osman S."/>
            <person name="Markiewicz E."/>
            <person name="Oyono O.L."/>
            <person name="Patti C."/>
            <person name="Phunkhang P."/>
            <person name="Pierre F."/>
            <person name="Priest M."/>
            <person name="Raghuraman S."/>
            <person name="Rege F."/>
            <person name="Reyes R."/>
            <person name="Rise C."/>
            <person name="Rogov P."/>
            <person name="Ross K."/>
            <person name="Ryan E."/>
            <person name="Settipalli S."/>
            <person name="Shea T."/>
            <person name="Sherpa N."/>
            <person name="Shi L."/>
            <person name="Shih D."/>
            <person name="Sparrow T."/>
            <person name="Spaulding J."/>
            <person name="Stalker J."/>
            <person name="Stange-Thomann N."/>
            <person name="Stavropoulos S."/>
            <person name="Stone C."/>
            <person name="Strader C."/>
            <person name="Tesfaye S."/>
            <person name="Thomson T."/>
            <person name="Thoulutsang Y."/>
            <person name="Thoulutsang D."/>
            <person name="Topham K."/>
            <person name="Topping I."/>
            <person name="Tsamla T."/>
            <person name="Vassiliev H."/>
            <person name="Vo A."/>
            <person name="Wangchuk T."/>
            <person name="Wangdi T."/>
            <person name="Weiand M."/>
            <person name="Wilkinson J."/>
            <person name="Wilson A."/>
            <person name="Yadav S."/>
            <person name="Young G."/>
            <person name="Yu Q."/>
            <person name="Zembek L."/>
            <person name="Zhong D."/>
            <person name="Zimmer A."/>
            <person name="Zwirko Z."/>
            <person name="Jaffe D.B."/>
            <person name="Alvarez P."/>
            <person name="Brockman W."/>
            <person name="Butler J."/>
            <person name="Chin C."/>
            <person name="Gnerre S."/>
            <person name="Grabherr M."/>
            <person name="Kleber M."/>
            <person name="Mauceli E."/>
            <person name="MacCallum I."/>
        </authorList>
    </citation>
    <scope>NUCLEOTIDE SEQUENCE [LARGE SCALE GENOMIC DNA]</scope>
    <source>
        <strain evidence="12">Tucson 15287-2541.00</strain>
    </source>
</reference>
<evidence type="ECO:0000256" key="8">
    <source>
        <dbReference type="ARBA" id="ARBA00079774"/>
    </source>
</evidence>
<protein>
    <recommendedName>
        <fullName evidence="6">tRNA pseudouridine synthase-like 1</fullName>
    </recommendedName>
    <alternativeName>
        <fullName evidence="8">tRNA pseudouridylate synthase-like 1</fullName>
    </alternativeName>
    <alternativeName>
        <fullName evidence="7">tRNA-uridine isomerase-like 1</fullName>
    </alternativeName>
</protein>
<evidence type="ECO:0000256" key="3">
    <source>
        <dbReference type="ARBA" id="ARBA00022801"/>
    </source>
</evidence>
<dbReference type="SUPFAM" id="SSF52799">
    <property type="entry name" value="(Phosphotyrosine protein) phosphatases II"/>
    <property type="match status" value="1"/>
</dbReference>
<comment type="similarity">
    <text evidence="1">Belongs to the tRNA pseudouridine synthase TruA family.</text>
</comment>
<dbReference type="eggNOG" id="KOG1716">
    <property type="taxonomic scope" value="Eukaryota"/>
</dbReference>
<feature type="domain" description="Tyrosine-protein phosphatase" evidence="9">
    <location>
        <begin position="356"/>
        <end position="496"/>
    </location>
</feature>
<dbReference type="STRING" id="7222.B4J2A2"/>
<dbReference type="InParanoid" id="B4J2A2"/>
<evidence type="ECO:0000256" key="2">
    <source>
        <dbReference type="ARBA" id="ARBA00022694"/>
    </source>
</evidence>
<feature type="domain" description="Tyrosine specific protein phosphatases" evidence="10">
    <location>
        <begin position="426"/>
        <end position="478"/>
    </location>
</feature>
<dbReference type="Gene3D" id="3.90.190.10">
    <property type="entry name" value="Protein tyrosine phosphatase superfamily"/>
    <property type="match status" value="1"/>
</dbReference>